<accession>A0A0B7B3H7</accession>
<gene>
    <name evidence="2" type="primary">ORF155950</name>
</gene>
<keyword evidence="1" id="KW-0472">Membrane</keyword>
<feature type="transmembrane region" description="Helical" evidence="1">
    <location>
        <begin position="26"/>
        <end position="50"/>
    </location>
</feature>
<feature type="non-terminal residue" evidence="2">
    <location>
        <position position="53"/>
    </location>
</feature>
<keyword evidence="1" id="KW-0812">Transmembrane</keyword>
<evidence type="ECO:0000256" key="1">
    <source>
        <dbReference type="SAM" id="Phobius"/>
    </source>
</evidence>
<keyword evidence="1" id="KW-1133">Transmembrane helix</keyword>
<organism evidence="2">
    <name type="scientific">Arion vulgaris</name>
    <dbReference type="NCBI Taxonomy" id="1028688"/>
    <lineage>
        <taxon>Eukaryota</taxon>
        <taxon>Metazoa</taxon>
        <taxon>Spiralia</taxon>
        <taxon>Lophotrochozoa</taxon>
        <taxon>Mollusca</taxon>
        <taxon>Gastropoda</taxon>
        <taxon>Heterobranchia</taxon>
        <taxon>Euthyneura</taxon>
        <taxon>Panpulmonata</taxon>
        <taxon>Eupulmonata</taxon>
        <taxon>Stylommatophora</taxon>
        <taxon>Helicina</taxon>
        <taxon>Arionoidea</taxon>
        <taxon>Arionidae</taxon>
        <taxon>Arion</taxon>
    </lineage>
</organism>
<proteinExistence type="predicted"/>
<protein>
    <submittedName>
        <fullName evidence="2">Uncharacterized protein</fullName>
    </submittedName>
</protein>
<reference evidence="2" key="1">
    <citation type="submission" date="2014-12" db="EMBL/GenBank/DDBJ databases">
        <title>Insight into the proteome of Arion vulgaris.</title>
        <authorList>
            <person name="Aradska J."/>
            <person name="Bulat T."/>
            <person name="Smidak R."/>
            <person name="Sarate P."/>
            <person name="Gangsoo J."/>
            <person name="Sialana F."/>
            <person name="Bilban M."/>
            <person name="Lubec G."/>
        </authorList>
    </citation>
    <scope>NUCLEOTIDE SEQUENCE</scope>
    <source>
        <tissue evidence="2">Skin</tissue>
    </source>
</reference>
<dbReference type="EMBL" id="HACG01039981">
    <property type="protein sequence ID" value="CEK86846.1"/>
    <property type="molecule type" value="Transcribed_RNA"/>
</dbReference>
<name>A0A0B7B3H7_9EUPU</name>
<dbReference type="AlphaFoldDB" id="A0A0B7B3H7"/>
<evidence type="ECO:0000313" key="2">
    <source>
        <dbReference type="EMBL" id="CEK86846.1"/>
    </source>
</evidence>
<sequence>MVRLKKKKKTQIITPKLLHLHFIRQALFTGLIIPALRSFSCAILLTYTALYMT</sequence>